<reference evidence="1 2" key="1">
    <citation type="journal article" date="2024" name="G3 (Bethesda)">
        <title>Genome assembly of Hibiscus sabdariffa L. provides insights into metabolisms of medicinal natural products.</title>
        <authorList>
            <person name="Kim T."/>
        </authorList>
    </citation>
    <scope>NUCLEOTIDE SEQUENCE [LARGE SCALE GENOMIC DNA]</scope>
    <source>
        <strain evidence="1">TK-2024</strain>
        <tissue evidence="1">Old leaves</tissue>
    </source>
</reference>
<comment type="caution">
    <text evidence="1">The sequence shown here is derived from an EMBL/GenBank/DDBJ whole genome shotgun (WGS) entry which is preliminary data.</text>
</comment>
<keyword evidence="2" id="KW-1185">Reference proteome</keyword>
<protein>
    <submittedName>
        <fullName evidence="1">Uncharacterized protein</fullName>
    </submittedName>
</protein>
<organism evidence="1 2">
    <name type="scientific">Hibiscus sabdariffa</name>
    <name type="common">roselle</name>
    <dbReference type="NCBI Taxonomy" id="183260"/>
    <lineage>
        <taxon>Eukaryota</taxon>
        <taxon>Viridiplantae</taxon>
        <taxon>Streptophyta</taxon>
        <taxon>Embryophyta</taxon>
        <taxon>Tracheophyta</taxon>
        <taxon>Spermatophyta</taxon>
        <taxon>Magnoliopsida</taxon>
        <taxon>eudicotyledons</taxon>
        <taxon>Gunneridae</taxon>
        <taxon>Pentapetalae</taxon>
        <taxon>rosids</taxon>
        <taxon>malvids</taxon>
        <taxon>Malvales</taxon>
        <taxon>Malvaceae</taxon>
        <taxon>Malvoideae</taxon>
        <taxon>Hibiscus</taxon>
    </lineage>
</organism>
<dbReference type="EMBL" id="JBBPBN010000774">
    <property type="protein sequence ID" value="KAK8482469.1"/>
    <property type="molecule type" value="Genomic_DNA"/>
</dbReference>
<proteinExistence type="predicted"/>
<accession>A0ABR1ZP61</accession>
<name>A0ABR1ZP61_9ROSI</name>
<gene>
    <name evidence="1" type="ORF">V6N11_069047</name>
</gene>
<evidence type="ECO:0000313" key="1">
    <source>
        <dbReference type="EMBL" id="KAK8482469.1"/>
    </source>
</evidence>
<sequence length="116" mass="12551">MAASSGVEVVSLTITNGARVVEHVVGRGKGDHMVVLIEEPGFEGRAQDLKKGTKPQGFHTKASWEVNKRGVQIREERRHGTIGGPDAHIETLSDESNFGDVVVADHVEDVVQETPE</sequence>
<dbReference type="Proteomes" id="UP001396334">
    <property type="component" value="Unassembled WGS sequence"/>
</dbReference>
<evidence type="ECO:0000313" key="2">
    <source>
        <dbReference type="Proteomes" id="UP001396334"/>
    </source>
</evidence>